<dbReference type="EMBL" id="VULT01000016">
    <property type="protein sequence ID" value="MSS18112.1"/>
    <property type="molecule type" value="Genomic_DNA"/>
</dbReference>
<evidence type="ECO:0000313" key="2">
    <source>
        <dbReference type="EMBL" id="MSS18112.1"/>
    </source>
</evidence>
<dbReference type="Pfam" id="PF05117">
    <property type="entry name" value="DUF695"/>
    <property type="match status" value="1"/>
</dbReference>
<keyword evidence="3" id="KW-1185">Reference proteome</keyword>
<organism evidence="2 3">
    <name type="scientific">Sodaliphilus pleomorphus</name>
    <dbReference type="NCBI Taxonomy" id="2606626"/>
    <lineage>
        <taxon>Bacteria</taxon>
        <taxon>Pseudomonadati</taxon>
        <taxon>Bacteroidota</taxon>
        <taxon>Bacteroidia</taxon>
        <taxon>Bacteroidales</taxon>
        <taxon>Muribaculaceae</taxon>
        <taxon>Sodaliphilus</taxon>
    </lineage>
</organism>
<dbReference type="Proteomes" id="UP000483362">
    <property type="component" value="Unassembled WGS sequence"/>
</dbReference>
<accession>A0A6L5XFF4</accession>
<evidence type="ECO:0000259" key="1">
    <source>
        <dbReference type="Pfam" id="PF05117"/>
    </source>
</evidence>
<reference evidence="2 3" key="1">
    <citation type="submission" date="2019-08" db="EMBL/GenBank/DDBJ databases">
        <title>In-depth cultivation of the pig gut microbiome towards novel bacterial diversity and tailored functional studies.</title>
        <authorList>
            <person name="Wylensek D."/>
            <person name="Hitch T.C.A."/>
            <person name="Clavel T."/>
        </authorList>
    </citation>
    <scope>NUCLEOTIDE SEQUENCE [LARGE SCALE GENOMIC DNA]</scope>
    <source>
        <strain evidence="2 3">Oil-RF-744-WCA-WT-10</strain>
    </source>
</reference>
<feature type="domain" description="DUF695" evidence="1">
    <location>
        <begin position="16"/>
        <end position="138"/>
    </location>
</feature>
<name>A0A6L5XFF4_9BACT</name>
<protein>
    <submittedName>
        <fullName evidence="2">DUF695 domain-containing protein</fullName>
    </submittedName>
</protein>
<comment type="caution">
    <text evidence="2">The sequence shown here is derived from an EMBL/GenBank/DDBJ whole genome shotgun (WGS) entry which is preliminary data.</text>
</comment>
<evidence type="ECO:0000313" key="3">
    <source>
        <dbReference type="Proteomes" id="UP000483362"/>
    </source>
</evidence>
<proteinExistence type="predicted"/>
<sequence length="148" mass="16712">MAKLNISDEWWTAPAEADNGNLIMVTGRKGLQNVIDTGKYVYRIEMTWPYVPDATGMPGIDDSKTMEAVQDAIDDTFGHDPVAVVTGIYTGDGKRDWVFYCRSLNIFQRKLNEALSGFEALPLEFHAYDDPGWEEYREMCQAEVDSSD</sequence>
<dbReference type="AlphaFoldDB" id="A0A6L5XFF4"/>
<dbReference type="RefSeq" id="WP_154327056.1">
    <property type="nucleotide sequence ID" value="NZ_CP045696.1"/>
</dbReference>
<dbReference type="InterPro" id="IPR016097">
    <property type="entry name" value="DUF695"/>
</dbReference>
<gene>
    <name evidence="2" type="ORF">FYJ29_10140</name>
</gene>